<dbReference type="InterPro" id="IPR049517">
    <property type="entry name" value="ACX-like_C"/>
</dbReference>
<accession>A0A1M5YDN1</accession>
<protein>
    <submittedName>
        <fullName evidence="4">N-methylhydantoinase A</fullName>
    </submittedName>
</protein>
<dbReference type="InterPro" id="IPR045079">
    <property type="entry name" value="Oxoprolinase-like"/>
</dbReference>
<feature type="domain" description="Hydantoinase A/oxoprolinase" evidence="1">
    <location>
        <begin position="202"/>
        <end position="498"/>
    </location>
</feature>
<dbReference type="Pfam" id="PF01968">
    <property type="entry name" value="Hydantoinase_A"/>
    <property type="match status" value="1"/>
</dbReference>
<feature type="domain" description="Hydantoinase/oxoprolinase N-terminal" evidence="2">
    <location>
        <begin position="5"/>
        <end position="181"/>
    </location>
</feature>
<evidence type="ECO:0000259" key="2">
    <source>
        <dbReference type="Pfam" id="PF05378"/>
    </source>
</evidence>
<dbReference type="PANTHER" id="PTHR11365:SF23">
    <property type="entry name" value="HYPOTHETICAL 5-OXOPROLINASE (EUROFUNG)-RELATED"/>
    <property type="match status" value="1"/>
</dbReference>
<dbReference type="RefSeq" id="WP_079606210.1">
    <property type="nucleotide sequence ID" value="NZ_LT670817.1"/>
</dbReference>
<dbReference type="PANTHER" id="PTHR11365">
    <property type="entry name" value="5-OXOPROLINASE RELATED"/>
    <property type="match status" value="1"/>
</dbReference>
<dbReference type="Pfam" id="PF19278">
    <property type="entry name" value="Hydant_A_C"/>
    <property type="match status" value="1"/>
</dbReference>
<sequence length="690" mass="73853">MIAARLAVDIGGTFTDFALEVGGRRFSRKVLTTPSAPEQGVLAGIDMILADAALRPSDLGLIIHGTTLATNAIIERKGARTALLATRGFRDSIEMAYEHRFEQYDIFMDKPAPLVPRNLRLSVPERIDATGRIIEPLDEQALADLVPVLRAEGVISVALGYLHSYANPVHEIRSRDILKEIAPDLAVTMSSEVCPEMREYERWSTACANAYVQPVMDRYLKLLDDELTERGFTCPIFLITSAGGLTTVEIARRFPIRLVESGPAGGAILATHIAQERGHDHIVSFDMGGTTAKICLIDNGQPHFSRSFEVARQYRFLKGSGIPIRIPVIEMVEIGAGGGSIADVDSLARIQVGPASAGSEPGPACYGLGGLNCTVTDANVLLGRIQVDRFAGGKMRLDPQASASAIANSVGRTLNLDAASAALGVTEVVEENMANAARVHAVERGRELTNRIIIAFGGAAPIHAARLAEKLDITTVIVPTGAGVGSAFGFLLAPIAYEVVRTRYTHLDAGFDFASLNKLRAGMRSEAEAVVRLGAPDSPLIEGWTANMRYRGQGHELTVTIPAGELSTTSAAELEQLFIVDYAQQFGRRIPDLDVEVLSWSLRLATVGAPIERCPPPPPDHVAKPASHVDVIDPLTGKPELIALYNRSALTPGSTIAGPALIVEDETTTLVTKSFTARIDALGSVVMTRT</sequence>
<organism evidence="4 5">
    <name type="scientific">Bradyrhizobium erythrophlei</name>
    <dbReference type="NCBI Taxonomy" id="1437360"/>
    <lineage>
        <taxon>Bacteria</taxon>
        <taxon>Pseudomonadati</taxon>
        <taxon>Pseudomonadota</taxon>
        <taxon>Alphaproteobacteria</taxon>
        <taxon>Hyphomicrobiales</taxon>
        <taxon>Nitrobacteraceae</taxon>
        <taxon>Bradyrhizobium</taxon>
    </lineage>
</organism>
<proteinExistence type="predicted"/>
<feature type="domain" description="Acetophenone carboxylase-like C-terminal" evidence="3">
    <location>
        <begin position="546"/>
        <end position="681"/>
    </location>
</feature>
<dbReference type="EMBL" id="LT670817">
    <property type="protein sequence ID" value="SHI09613.1"/>
    <property type="molecule type" value="Genomic_DNA"/>
</dbReference>
<dbReference type="GO" id="GO:0006749">
    <property type="term" value="P:glutathione metabolic process"/>
    <property type="evidence" value="ECO:0007669"/>
    <property type="project" value="TreeGrafter"/>
</dbReference>
<dbReference type="Proteomes" id="UP000189796">
    <property type="component" value="Chromosome I"/>
</dbReference>
<name>A0A1M5YDN1_9BRAD</name>
<evidence type="ECO:0000259" key="1">
    <source>
        <dbReference type="Pfam" id="PF01968"/>
    </source>
</evidence>
<dbReference type="OrthoDB" id="9759608at2"/>
<evidence type="ECO:0000259" key="3">
    <source>
        <dbReference type="Pfam" id="PF19278"/>
    </source>
</evidence>
<evidence type="ECO:0000313" key="4">
    <source>
        <dbReference type="EMBL" id="SHI09613.1"/>
    </source>
</evidence>
<dbReference type="GO" id="GO:0017168">
    <property type="term" value="F:5-oxoprolinase (ATP-hydrolyzing) activity"/>
    <property type="evidence" value="ECO:0007669"/>
    <property type="project" value="TreeGrafter"/>
</dbReference>
<dbReference type="Pfam" id="PF05378">
    <property type="entry name" value="Hydant_A_N"/>
    <property type="match status" value="1"/>
</dbReference>
<dbReference type="AlphaFoldDB" id="A0A1M5YDN1"/>
<dbReference type="GO" id="GO:0005829">
    <property type="term" value="C:cytosol"/>
    <property type="evidence" value="ECO:0007669"/>
    <property type="project" value="TreeGrafter"/>
</dbReference>
<gene>
    <name evidence="4" type="ORF">SAMN05443248_8145</name>
</gene>
<dbReference type="InterPro" id="IPR002821">
    <property type="entry name" value="Hydantoinase_A"/>
</dbReference>
<reference evidence="4 5" key="1">
    <citation type="submission" date="2016-11" db="EMBL/GenBank/DDBJ databases">
        <authorList>
            <person name="Jaros S."/>
            <person name="Januszkiewicz K."/>
            <person name="Wedrychowicz H."/>
        </authorList>
    </citation>
    <scope>NUCLEOTIDE SEQUENCE [LARGE SCALE GENOMIC DNA]</scope>
    <source>
        <strain evidence="4 5">GAS138</strain>
    </source>
</reference>
<dbReference type="InterPro" id="IPR008040">
    <property type="entry name" value="Hydant_A_N"/>
</dbReference>
<evidence type="ECO:0000313" key="5">
    <source>
        <dbReference type="Proteomes" id="UP000189796"/>
    </source>
</evidence>